<dbReference type="EC" id="2.4.99.28" evidence="14"/>
<evidence type="ECO:0000256" key="6">
    <source>
        <dbReference type="ARBA" id="ARBA00022984"/>
    </source>
</evidence>
<comment type="subcellular location">
    <subcellularLocation>
        <location evidence="1">Membrane</location>
        <topology evidence="1">Multi-pass membrane protein</topology>
    </subcellularLocation>
</comment>
<dbReference type="OrthoDB" id="9768187at2"/>
<evidence type="ECO:0000256" key="3">
    <source>
        <dbReference type="ARBA" id="ARBA00022679"/>
    </source>
</evidence>
<evidence type="ECO:0000256" key="7">
    <source>
        <dbReference type="ARBA" id="ARBA00022989"/>
    </source>
</evidence>
<feature type="transmembrane region" description="Helical" evidence="17">
    <location>
        <begin position="191"/>
        <end position="212"/>
    </location>
</feature>
<feature type="transmembrane region" description="Helical" evidence="17">
    <location>
        <begin position="12"/>
        <end position="32"/>
    </location>
</feature>
<dbReference type="AlphaFoldDB" id="A0A0M0LI85"/>
<evidence type="ECO:0000256" key="14">
    <source>
        <dbReference type="ARBA" id="ARBA00044770"/>
    </source>
</evidence>
<dbReference type="PATRIC" id="fig|284581.3.peg.740"/>
<accession>A0A0M0LI85</accession>
<name>A0A0M0LI85_9BACI</name>
<comment type="catalytic activity">
    <reaction evidence="15">
        <text>[GlcNAc-(1-&gt;4)-Mur2Ac(oyl-L-Ala-gamma-D-Glu-L-Lys-D-Ala-D-Ala)](n)-di-trans,octa-cis-undecaprenyl diphosphate + beta-D-GlcNAc-(1-&gt;4)-Mur2Ac(oyl-L-Ala-gamma-D-Glu-L-Lys-D-Ala-D-Ala)-di-trans,octa-cis-undecaprenyl diphosphate = [GlcNAc-(1-&gt;4)-Mur2Ac(oyl-L-Ala-gamma-D-Glu-L-Lys-D-Ala-D-Ala)](n+1)-di-trans,octa-cis-undecaprenyl diphosphate + di-trans,octa-cis-undecaprenyl diphosphate + H(+)</text>
        <dbReference type="Rhea" id="RHEA:23708"/>
        <dbReference type="Rhea" id="RHEA-COMP:9602"/>
        <dbReference type="Rhea" id="RHEA-COMP:9603"/>
        <dbReference type="ChEBI" id="CHEBI:15378"/>
        <dbReference type="ChEBI" id="CHEBI:58405"/>
        <dbReference type="ChEBI" id="CHEBI:60033"/>
        <dbReference type="ChEBI" id="CHEBI:78435"/>
        <dbReference type="EC" id="2.4.99.28"/>
    </reaction>
</comment>
<evidence type="ECO:0000256" key="15">
    <source>
        <dbReference type="ARBA" id="ARBA00049902"/>
    </source>
</evidence>
<dbReference type="GO" id="GO:0008955">
    <property type="term" value="F:peptidoglycan glycosyltransferase activity"/>
    <property type="evidence" value="ECO:0007669"/>
    <property type="project" value="UniProtKB-EC"/>
</dbReference>
<keyword evidence="8 17" id="KW-0472">Membrane</keyword>
<dbReference type="Pfam" id="PF01098">
    <property type="entry name" value="FTSW_RODA_SPOVE"/>
    <property type="match status" value="1"/>
</dbReference>
<dbReference type="InterPro" id="IPR018365">
    <property type="entry name" value="Cell_cycle_FtsW-rel_CS"/>
</dbReference>
<dbReference type="GO" id="GO:0032153">
    <property type="term" value="C:cell division site"/>
    <property type="evidence" value="ECO:0007669"/>
    <property type="project" value="TreeGrafter"/>
</dbReference>
<organism evidence="18 19">
    <name type="scientific">Priestia koreensis</name>
    <dbReference type="NCBI Taxonomy" id="284581"/>
    <lineage>
        <taxon>Bacteria</taxon>
        <taxon>Bacillati</taxon>
        <taxon>Bacillota</taxon>
        <taxon>Bacilli</taxon>
        <taxon>Bacillales</taxon>
        <taxon>Bacillaceae</taxon>
        <taxon>Priestia</taxon>
    </lineage>
</organism>
<dbReference type="GO" id="GO:0051301">
    <property type="term" value="P:cell division"/>
    <property type="evidence" value="ECO:0007669"/>
    <property type="project" value="UniProtKB-KW"/>
</dbReference>
<dbReference type="STRING" id="284581.AMD01_02365"/>
<keyword evidence="4 17" id="KW-0812">Transmembrane</keyword>
<evidence type="ECO:0000256" key="2">
    <source>
        <dbReference type="ARBA" id="ARBA00022676"/>
    </source>
</evidence>
<evidence type="ECO:0000256" key="12">
    <source>
        <dbReference type="ARBA" id="ARBA00041185"/>
    </source>
</evidence>
<comment type="function">
    <text evidence="16">Peptidoglycan polymerase that is essential for cell division.</text>
</comment>
<reference evidence="19" key="1">
    <citation type="submission" date="2015-08" db="EMBL/GenBank/DDBJ databases">
        <title>Fjat-14210 dsm16467.</title>
        <authorList>
            <person name="Liu B."/>
            <person name="Wang J."/>
            <person name="Zhu Y."/>
            <person name="Liu G."/>
            <person name="Chen Q."/>
            <person name="Chen Z."/>
            <person name="Lan J."/>
            <person name="Che J."/>
            <person name="Ge C."/>
            <person name="Shi H."/>
            <person name="Pan Z."/>
            <person name="Liu X."/>
        </authorList>
    </citation>
    <scope>NUCLEOTIDE SEQUENCE [LARGE SCALE GENOMIC DNA]</scope>
    <source>
        <strain evidence="19">DSM 16467</strain>
    </source>
</reference>
<dbReference type="GO" id="GO:0009252">
    <property type="term" value="P:peptidoglycan biosynthetic process"/>
    <property type="evidence" value="ECO:0007669"/>
    <property type="project" value="UniProtKB-KW"/>
</dbReference>
<keyword evidence="18" id="KW-0131">Cell cycle</keyword>
<dbReference type="InterPro" id="IPR001182">
    <property type="entry name" value="FtsW/RodA"/>
</dbReference>
<feature type="transmembrane region" description="Helical" evidence="17">
    <location>
        <begin position="76"/>
        <end position="94"/>
    </location>
</feature>
<proteinExistence type="inferred from homology"/>
<evidence type="ECO:0000256" key="9">
    <source>
        <dbReference type="ARBA" id="ARBA00032370"/>
    </source>
</evidence>
<dbReference type="PANTHER" id="PTHR30474:SF2">
    <property type="entry name" value="PEPTIDOGLYCAN GLYCOSYLTRANSFERASE FTSW-RELATED"/>
    <property type="match status" value="1"/>
</dbReference>
<feature type="transmembrane region" description="Helical" evidence="17">
    <location>
        <begin position="313"/>
        <end position="340"/>
    </location>
</feature>
<evidence type="ECO:0000256" key="17">
    <source>
        <dbReference type="SAM" id="Phobius"/>
    </source>
</evidence>
<keyword evidence="2" id="KW-0328">Glycosyltransferase</keyword>
<dbReference type="PROSITE" id="PS00428">
    <property type="entry name" value="FTSW_RODA_SPOVE"/>
    <property type="match status" value="1"/>
</dbReference>
<dbReference type="EMBL" id="LILC01000002">
    <property type="protein sequence ID" value="KOO50612.1"/>
    <property type="molecule type" value="Genomic_DNA"/>
</dbReference>
<keyword evidence="6" id="KW-0573">Peptidoglycan synthesis</keyword>
<protein>
    <recommendedName>
        <fullName evidence="12">Probable peptidoglycan glycosyltransferase FtsW</fullName>
        <ecNumber evidence="14">2.4.99.28</ecNumber>
    </recommendedName>
    <alternativeName>
        <fullName evidence="13">Cell division protein FtsW</fullName>
    </alternativeName>
    <alternativeName>
        <fullName evidence="10">Cell wall polymerase</fullName>
    </alternativeName>
    <alternativeName>
        <fullName evidence="9">Peptidoglycan polymerase</fullName>
    </alternativeName>
</protein>
<keyword evidence="18" id="KW-0132">Cell division</keyword>
<evidence type="ECO:0000256" key="1">
    <source>
        <dbReference type="ARBA" id="ARBA00004141"/>
    </source>
</evidence>
<evidence type="ECO:0000256" key="4">
    <source>
        <dbReference type="ARBA" id="ARBA00022692"/>
    </source>
</evidence>
<feature type="transmembrane region" description="Helical" evidence="17">
    <location>
        <begin position="280"/>
        <end position="301"/>
    </location>
</feature>
<dbReference type="GO" id="GO:0005886">
    <property type="term" value="C:plasma membrane"/>
    <property type="evidence" value="ECO:0007669"/>
    <property type="project" value="TreeGrafter"/>
</dbReference>
<feature type="transmembrane region" description="Helical" evidence="17">
    <location>
        <begin position="52"/>
        <end position="69"/>
    </location>
</feature>
<feature type="transmembrane region" description="Helical" evidence="17">
    <location>
        <begin position="143"/>
        <end position="160"/>
    </location>
</feature>
<feature type="transmembrane region" description="Helical" evidence="17">
    <location>
        <begin position="166"/>
        <end position="184"/>
    </location>
</feature>
<keyword evidence="7 17" id="KW-1133">Transmembrane helix</keyword>
<dbReference type="GO" id="GO:0015648">
    <property type="term" value="F:lipid-linked peptidoglycan transporter activity"/>
    <property type="evidence" value="ECO:0007669"/>
    <property type="project" value="TreeGrafter"/>
</dbReference>
<evidence type="ECO:0000256" key="8">
    <source>
        <dbReference type="ARBA" id="ARBA00023136"/>
    </source>
</evidence>
<evidence type="ECO:0000256" key="11">
    <source>
        <dbReference type="ARBA" id="ARBA00038053"/>
    </source>
</evidence>
<sequence>MLKRMFRHYDYTLLIAVVALCIIGLVMIYSSSMITAVTRYKRESDFFFNRQALWLIIASFFLLVTMIFPYKAYAKIIPPIVLGTAGLLILLRFIGHTAGNAKSWLGIGGMGIQPAEFAKIVVIMYLATILGRRQENINNLKKAFFPPLLLTIVVCGLVAAQPDLGTASIIGLVSIVIMASSGINRKTFVKLSVLALIMVAIAAPIIMMKGLITDEQVSRFTGASDPFKLEQTDGYQLVNSYLAIGSGGLGGRGLGESIQKYGYLPESHTDFIMAVIAEELGFFGVAIVLFLLAFIVLKSLLLARRCTDPVGSLFCIGVATMITIQTSINLGGLTGLIPITGVPLPFISYGGSSLIVLIIAMGIILNISMFVRYQEWKQREEGSSVDKPAPFSLNTNA</sequence>
<keyword evidence="5" id="KW-0133">Cell shape</keyword>
<evidence type="ECO:0000256" key="16">
    <source>
        <dbReference type="ARBA" id="ARBA00049966"/>
    </source>
</evidence>
<keyword evidence="19" id="KW-1185">Reference proteome</keyword>
<evidence type="ECO:0000313" key="19">
    <source>
        <dbReference type="Proteomes" id="UP000037558"/>
    </source>
</evidence>
<feature type="transmembrane region" description="Helical" evidence="17">
    <location>
        <begin position="346"/>
        <end position="371"/>
    </location>
</feature>
<evidence type="ECO:0000256" key="13">
    <source>
        <dbReference type="ARBA" id="ARBA00041418"/>
    </source>
</evidence>
<evidence type="ECO:0000256" key="5">
    <source>
        <dbReference type="ARBA" id="ARBA00022960"/>
    </source>
</evidence>
<evidence type="ECO:0000256" key="10">
    <source>
        <dbReference type="ARBA" id="ARBA00033270"/>
    </source>
</evidence>
<evidence type="ECO:0000313" key="18">
    <source>
        <dbReference type="EMBL" id="KOO50612.1"/>
    </source>
</evidence>
<dbReference type="RefSeq" id="WP_053399776.1">
    <property type="nucleotide sequence ID" value="NZ_LILC01000002.1"/>
</dbReference>
<gene>
    <name evidence="18" type="ORF">AMD01_02365</name>
</gene>
<feature type="transmembrane region" description="Helical" evidence="17">
    <location>
        <begin position="114"/>
        <end position="131"/>
    </location>
</feature>
<comment type="caution">
    <text evidence="18">The sequence shown here is derived from an EMBL/GenBank/DDBJ whole genome shotgun (WGS) entry which is preliminary data.</text>
</comment>
<dbReference type="GO" id="GO:0008360">
    <property type="term" value="P:regulation of cell shape"/>
    <property type="evidence" value="ECO:0007669"/>
    <property type="project" value="UniProtKB-KW"/>
</dbReference>
<keyword evidence="3" id="KW-0808">Transferase</keyword>
<dbReference type="PANTHER" id="PTHR30474">
    <property type="entry name" value="CELL CYCLE PROTEIN"/>
    <property type="match status" value="1"/>
</dbReference>
<comment type="similarity">
    <text evidence="11">Belongs to the SEDS family. FtsW subfamily.</text>
</comment>
<dbReference type="Proteomes" id="UP000037558">
    <property type="component" value="Unassembled WGS sequence"/>
</dbReference>